<keyword evidence="4" id="KW-1015">Disulfide bond</keyword>
<dbReference type="GO" id="GO:0045735">
    <property type="term" value="F:nutrient reservoir activity"/>
    <property type="evidence" value="ECO:0007669"/>
    <property type="project" value="UniProtKB-KW"/>
</dbReference>
<dbReference type="InterPro" id="IPR011051">
    <property type="entry name" value="RmlC_Cupin_sf"/>
</dbReference>
<evidence type="ECO:0000259" key="5">
    <source>
        <dbReference type="SMART" id="SM00835"/>
    </source>
</evidence>
<evidence type="ECO:0000256" key="1">
    <source>
        <dbReference type="ARBA" id="ARBA00007178"/>
    </source>
</evidence>
<dbReference type="InterPro" id="IPR006045">
    <property type="entry name" value="Cupin_1"/>
</dbReference>
<keyword evidence="7" id="KW-1185">Reference proteome</keyword>
<dbReference type="Gene3D" id="2.60.120.10">
    <property type="entry name" value="Jelly Rolls"/>
    <property type="match status" value="2"/>
</dbReference>
<dbReference type="Pfam" id="PF00190">
    <property type="entry name" value="Cupin_1"/>
    <property type="match status" value="2"/>
</dbReference>
<dbReference type="InterPro" id="IPR006044">
    <property type="entry name" value="11S_seedstore_pln"/>
</dbReference>
<dbReference type="AlphaFoldDB" id="A0AAW2DTX7"/>
<organism evidence="6 7">
    <name type="scientific">Lithocarpus litseifolius</name>
    <dbReference type="NCBI Taxonomy" id="425828"/>
    <lineage>
        <taxon>Eukaryota</taxon>
        <taxon>Viridiplantae</taxon>
        <taxon>Streptophyta</taxon>
        <taxon>Embryophyta</taxon>
        <taxon>Tracheophyta</taxon>
        <taxon>Spermatophyta</taxon>
        <taxon>Magnoliopsida</taxon>
        <taxon>eudicotyledons</taxon>
        <taxon>Gunneridae</taxon>
        <taxon>Pentapetalae</taxon>
        <taxon>rosids</taxon>
        <taxon>fabids</taxon>
        <taxon>Fagales</taxon>
        <taxon>Fagaceae</taxon>
        <taxon>Lithocarpus</taxon>
    </lineage>
</organism>
<reference evidence="6 7" key="1">
    <citation type="submission" date="2024-01" db="EMBL/GenBank/DDBJ databases">
        <title>A telomere-to-telomere, gap-free genome of sweet tea (Lithocarpus litseifolius).</title>
        <authorList>
            <person name="Zhou J."/>
        </authorList>
    </citation>
    <scope>NUCLEOTIDE SEQUENCE [LARGE SCALE GENOMIC DNA]</scope>
    <source>
        <strain evidence="6">Zhou-2022a</strain>
        <tissue evidence="6">Leaf</tissue>
    </source>
</reference>
<dbReference type="PRINTS" id="PR00439">
    <property type="entry name" value="11SGLOBULIN"/>
</dbReference>
<dbReference type="CDD" id="cd02243">
    <property type="entry name" value="cupin_11S_legumin_C"/>
    <property type="match status" value="1"/>
</dbReference>
<dbReference type="SUPFAM" id="SSF51182">
    <property type="entry name" value="RmlC-like cupins"/>
    <property type="match status" value="1"/>
</dbReference>
<keyword evidence="2" id="KW-0758">Storage protein</keyword>
<evidence type="ECO:0000256" key="4">
    <source>
        <dbReference type="ARBA" id="ARBA00023157"/>
    </source>
</evidence>
<feature type="domain" description="Cupin type-1" evidence="5">
    <location>
        <begin position="192"/>
        <end position="341"/>
    </location>
</feature>
<dbReference type="EMBL" id="JAZDWU010000001">
    <property type="protein sequence ID" value="KAL0013232.1"/>
    <property type="molecule type" value="Genomic_DNA"/>
</dbReference>
<evidence type="ECO:0000256" key="3">
    <source>
        <dbReference type="ARBA" id="ARBA00023129"/>
    </source>
</evidence>
<keyword evidence="3" id="KW-0708">Seed storage protein</keyword>
<feature type="domain" description="Cupin type-1" evidence="5">
    <location>
        <begin position="3"/>
        <end position="159"/>
    </location>
</feature>
<dbReference type="SMART" id="SM00835">
    <property type="entry name" value="Cupin_1"/>
    <property type="match status" value="2"/>
</dbReference>
<comment type="caution">
    <text evidence="6">The sequence shown here is derived from an EMBL/GenBank/DDBJ whole genome shotgun (WGS) entry which is preliminary data.</text>
</comment>
<dbReference type="InterPro" id="IPR014710">
    <property type="entry name" value="RmlC-like_jellyroll"/>
</dbReference>
<dbReference type="InterPro" id="IPR050253">
    <property type="entry name" value="Seed_Storage-Functional"/>
</dbReference>
<dbReference type="CDD" id="cd02242">
    <property type="entry name" value="cupin_11S_legumin_N"/>
    <property type="match status" value="1"/>
</dbReference>
<gene>
    <name evidence="6" type="ORF">SO802_000301</name>
</gene>
<protein>
    <recommendedName>
        <fullName evidence="5">Cupin type-1 domain-containing protein</fullName>
    </recommendedName>
</protein>
<proteinExistence type="inferred from homology"/>
<evidence type="ECO:0000313" key="6">
    <source>
        <dbReference type="EMBL" id="KAL0013232.1"/>
    </source>
</evidence>
<name>A0AAW2DTX7_9ROSI</name>
<evidence type="ECO:0000313" key="7">
    <source>
        <dbReference type="Proteomes" id="UP001459277"/>
    </source>
</evidence>
<dbReference type="PANTHER" id="PTHR31189">
    <property type="entry name" value="OS03G0336100 PROTEIN-RELATED"/>
    <property type="match status" value="1"/>
</dbReference>
<sequence length="358" mass="38869">MEFDLKPRFAQKVFKGDGGALYSWSSSEFPFLGKGKVGANKIVLQPRGFAFPHYSDSSKIAYILEGSGGIVGMVFPNKPEEVVLKLKKGDVVPVAQGVVSWWFNDGDSEFSFVLLGETTKSYIPGEFTFFILSGAQGIMGSFSPEFLSRAYNVNKDDANKLAKSQNEAMIIKLPEGKRMPKPNEDCANQLVYNIDDALPDISVKNGGLVTTLTEAKFPFLGQAELSAKLVKLDSKAMCSPTYTTDFSVQLIYVVKGTGQIQIVGINGKQVLDTEVKPGHLLVVPRFFVVAKLAGADGLECVSITTTKQPILEDLASKESVWEALSPAVIEASLNVSTELGQLFKSKIGKSSILIPYEN</sequence>
<comment type="similarity">
    <text evidence="1">Belongs to the 11S seed storage protein (globulins) family.</text>
</comment>
<dbReference type="PANTHER" id="PTHR31189:SF45">
    <property type="entry name" value="OS09G0552500 PROTEIN"/>
    <property type="match status" value="1"/>
</dbReference>
<evidence type="ECO:0000256" key="2">
    <source>
        <dbReference type="ARBA" id="ARBA00022761"/>
    </source>
</evidence>
<dbReference type="Proteomes" id="UP001459277">
    <property type="component" value="Unassembled WGS sequence"/>
</dbReference>
<accession>A0AAW2DTX7</accession>